<dbReference type="Proteomes" id="UP000466396">
    <property type="component" value="Chromosome"/>
</dbReference>
<feature type="region of interest" description="Disordered" evidence="1">
    <location>
        <begin position="1"/>
        <end position="110"/>
    </location>
</feature>
<dbReference type="EMBL" id="AP022581">
    <property type="protein sequence ID" value="BBX96777.1"/>
    <property type="molecule type" value="Genomic_DNA"/>
</dbReference>
<gene>
    <name evidence="4" type="ORF">MLAC_20710</name>
</gene>
<dbReference type="Pfam" id="PF18646">
    <property type="entry name" value="DUF5632"/>
    <property type="match status" value="1"/>
</dbReference>
<evidence type="ECO:0000259" key="3">
    <source>
        <dbReference type="Pfam" id="PF18646"/>
    </source>
</evidence>
<feature type="domain" description="DUF5632" evidence="3">
    <location>
        <begin position="108"/>
        <end position="190"/>
    </location>
</feature>
<sequence length="318" mass="32220">MAAGPAASSAPPLAGSPSAGPLPAYGSDLRPPVVTPPAAPSVPAGPVSGAAVAPSSPAAGGSVMSPVVKSDAQATTPGQPPSGAPPIAGATAAATAGATAGDTASRTAEQQRLRRIVDAVARQEPGLAWAAGLREDNRTTLLVTDLAGGWIPPHVRLPAHVTLLEPATRRADANVVDLLGAVAIAAAHQPHGYLGEPEPDTPTLTGDRTARTLPKIDELGPTLADSVRRRDGLPRIAQAVAVAATRNYGVPDNEAELLRDRATEMQHAVLAAYPNHDLAAVADWMLLAAINALIEGDQTGANYHLAWAITATSTRRSA</sequence>
<feature type="compositionally biased region" description="Low complexity" evidence="1">
    <location>
        <begin position="85"/>
        <end position="108"/>
    </location>
</feature>
<evidence type="ECO:0000313" key="5">
    <source>
        <dbReference type="Proteomes" id="UP000466396"/>
    </source>
</evidence>
<dbReference type="Pfam" id="PF18645">
    <property type="entry name" value="DUF5631"/>
    <property type="match status" value="1"/>
</dbReference>
<evidence type="ECO:0000259" key="2">
    <source>
        <dbReference type="Pfam" id="PF18645"/>
    </source>
</evidence>
<accession>A0A7I7NML8</accession>
<keyword evidence="5" id="KW-1185">Reference proteome</keyword>
<feature type="domain" description="DUF5631" evidence="2">
    <location>
        <begin position="216"/>
        <end position="310"/>
    </location>
</feature>
<dbReference type="InterPro" id="IPR040604">
    <property type="entry name" value="DUF5632"/>
</dbReference>
<proteinExistence type="predicted"/>
<dbReference type="KEGG" id="mlj:MLAC_20710"/>
<protein>
    <recommendedName>
        <fullName evidence="6">Tat (Twin-arginine translocation) pathway signal sequence containing protein</fullName>
    </recommendedName>
</protein>
<feature type="compositionally biased region" description="Low complexity" evidence="1">
    <location>
        <begin position="1"/>
        <end position="24"/>
    </location>
</feature>
<name>A0A7I7NML8_9MYCO</name>
<organism evidence="4 5">
    <name type="scientific">Mycobacterium lacus</name>
    <dbReference type="NCBI Taxonomy" id="169765"/>
    <lineage>
        <taxon>Bacteria</taxon>
        <taxon>Bacillati</taxon>
        <taxon>Actinomycetota</taxon>
        <taxon>Actinomycetes</taxon>
        <taxon>Mycobacteriales</taxon>
        <taxon>Mycobacteriaceae</taxon>
        <taxon>Mycobacterium</taxon>
    </lineage>
</organism>
<feature type="compositionally biased region" description="Low complexity" evidence="1">
    <location>
        <begin position="41"/>
        <end position="66"/>
    </location>
</feature>
<evidence type="ECO:0000313" key="4">
    <source>
        <dbReference type="EMBL" id="BBX96777.1"/>
    </source>
</evidence>
<dbReference type="AlphaFoldDB" id="A0A7I7NML8"/>
<reference evidence="4 5" key="1">
    <citation type="journal article" date="2019" name="Emerg. Microbes Infect.">
        <title>Comprehensive subspecies identification of 175 nontuberculous mycobacteria species based on 7547 genomic profiles.</title>
        <authorList>
            <person name="Matsumoto Y."/>
            <person name="Kinjo T."/>
            <person name="Motooka D."/>
            <person name="Nabeya D."/>
            <person name="Jung N."/>
            <person name="Uechi K."/>
            <person name="Horii T."/>
            <person name="Iida T."/>
            <person name="Fujita J."/>
            <person name="Nakamura S."/>
        </authorList>
    </citation>
    <scope>NUCLEOTIDE SEQUENCE [LARGE SCALE GENOMIC DNA]</scope>
    <source>
        <strain evidence="4 5">JCM 15657</strain>
    </source>
</reference>
<evidence type="ECO:0008006" key="6">
    <source>
        <dbReference type="Google" id="ProtNLM"/>
    </source>
</evidence>
<evidence type="ECO:0000256" key="1">
    <source>
        <dbReference type="SAM" id="MobiDB-lite"/>
    </source>
</evidence>
<dbReference type="InterPro" id="IPR040833">
    <property type="entry name" value="DUF5631"/>
</dbReference>